<accession>A0AC61QR55</accession>
<comment type="caution">
    <text evidence="1">The sequence shown here is derived from an EMBL/GenBank/DDBJ whole genome shotgun (WGS) entry which is preliminary data.</text>
</comment>
<sequence>MRIYFKQIIAAVAALLVANVASAQTLKADGTYDPDCVVEKWSNSSTYKKVIDINFNDDTWPDTWQGKYAVDCPEYVNSKAKKYGGYINAVLETPANGGSEVKYPVVFHNCTFATKKSYNGLAGTTAAMGRIYDEQAPAGANKGFPNDWTMEGHKVMLEDNVTYGSDGKPTHGEAGFVQMCRDKNTAGANLAAKKEWHGWVEIDHIPYVERIQWSWSGTSAGRGIKCDYKIGNGPWTPLVWMASEQIERKYTPFSDQGYFIENIINAEDVSIRWRVWDGERTRNQVQSDLFARETVEHTWYQAPRLHKIQIFGSEITAEQAQYARDNRISDPGEITDLSIFGVDSDDDYVDNAPDANAPVTISTVAQDGSGDFTTIQAAIDAVGEGRRGIIYVRPGIYDENLYSGTKTLKNKFISLIGENKETTILTSSVSRGSGNATFNDCAALNVFTDRFYAENITIRNTSGNKGQAEALYTHGDAHIFKNCILSGYQDTYKANGGARGYFTGCTIIGATDFIYDSGMEWFENCEIRCLKGGNGYVTAASDAWATLTSRLHPSLSVSPLYLGLFFNNCNITAEEGTAAASYTLGRPWNEKAGTMFMNCTLGSHIKPAGWTDWDNRGADGKCTYVEYKNKNADGSIADVSKRVAWSHQATDAEVADYLFPKYIFEQLKGDIPFDYEYILKGAAAPSGFTLEDGSVTWQGDKMTVGYILYKDGQFAGILTEPSLTIAEDDNASYTVKAISRHGVTSMAKKVADPSKMLAFPTAEGFGKYTSGGRGGKVVKVTSLADDKDGTTEGTLRWAFKQYPDEPITIVFAVSGEIKLVSDMRVKRNDWTLAGQTAPGEGIVITHNKMNFGGSQNFIIRNMRFRIGQNNASGTLVAEGAVATENCANYIFDHCTVGWSVEENMNTQDSHFLTVQNTMVHEGLYNAGHPKGARGYGSQWGGSPATYHHNLLAHNNSRSPRINGARGNDYVVFMEYVNNVNYNYGSKGGCYGGENTADVTPRTDPENPAEIVNSRHECNFMNNYYKAGPLSNKSSVAFVNSSYARSGATSHAPAKWFVSGNVATASAAATADNWKGMEAEHYTLAQIRADERITPKYPYHRYTAAGGEGRYVPANYMLENIETAEEAYKNLIVNKNVGCVNKDKVELRILDEVLNGTAKYGTNGRIDNERQCEGFIAYSTDYVVPQDTDGDGMPDEWEKANGLNPDVADQNSVNDDGYTALEVYLNSLMGETMDNNFTTGIAGVTMETTTVSYDRATRTLHVGENAVGGTVAVFSLDGRLLSTMRITAPSVSLSSVGGKAANAASNGVILIRVDAKGICPRILKTAM</sequence>
<name>A0AC61QR55_9BACT</name>
<evidence type="ECO:0000313" key="1">
    <source>
        <dbReference type="EMBL" id="TGX82495.1"/>
    </source>
</evidence>
<organism evidence="1 2">
    <name type="scientific">Palleniella muris</name>
    <dbReference type="NCBI Taxonomy" id="3038145"/>
    <lineage>
        <taxon>Bacteria</taxon>
        <taxon>Pseudomonadati</taxon>
        <taxon>Bacteroidota</taxon>
        <taxon>Bacteroidia</taxon>
        <taxon>Bacteroidales</taxon>
        <taxon>Prevotellaceae</taxon>
        <taxon>Palleniella</taxon>
    </lineage>
</organism>
<gene>
    <name evidence="1" type="ORF">E5358_06925</name>
</gene>
<dbReference type="EMBL" id="SRZC01000009">
    <property type="protein sequence ID" value="TGX82495.1"/>
    <property type="molecule type" value="Genomic_DNA"/>
</dbReference>
<dbReference type="Proteomes" id="UP000308886">
    <property type="component" value="Unassembled WGS sequence"/>
</dbReference>
<keyword evidence="2" id="KW-1185">Reference proteome</keyword>
<protein>
    <submittedName>
        <fullName evidence="1">Uncharacterized protein</fullName>
    </submittedName>
</protein>
<proteinExistence type="predicted"/>
<evidence type="ECO:0000313" key="2">
    <source>
        <dbReference type="Proteomes" id="UP000308886"/>
    </source>
</evidence>
<reference evidence="1" key="1">
    <citation type="submission" date="2019-04" db="EMBL/GenBank/DDBJ databases">
        <title>Microbes associate with the intestines of laboratory mice.</title>
        <authorList>
            <person name="Navarre W."/>
            <person name="Wong E."/>
            <person name="Huang K."/>
            <person name="Tropini C."/>
            <person name="Ng K."/>
            <person name="Yu B."/>
        </authorList>
    </citation>
    <scope>NUCLEOTIDE SEQUENCE</scope>
    <source>
        <strain evidence="1">NM73_A23</strain>
    </source>
</reference>